<evidence type="ECO:0000313" key="7">
    <source>
        <dbReference type="Proteomes" id="UP000288804"/>
    </source>
</evidence>
<dbReference type="Pfam" id="PF02374">
    <property type="entry name" value="ArsA_ATPase"/>
    <property type="match status" value="3"/>
</dbReference>
<evidence type="ECO:0000256" key="2">
    <source>
        <dbReference type="ARBA" id="ARBA00052296"/>
    </source>
</evidence>
<feature type="domain" description="AAA+ ATPase" evidence="5">
    <location>
        <begin position="326"/>
        <end position="518"/>
    </location>
</feature>
<dbReference type="NCBIfam" id="TIGR04291">
    <property type="entry name" value="arsen_driv_ArsA"/>
    <property type="match status" value="1"/>
</dbReference>
<gene>
    <name evidence="6" type="primary">arsA</name>
    <name evidence="6" type="ORF">D5F51_22560</name>
</gene>
<dbReference type="InterPro" id="IPR027541">
    <property type="entry name" value="Ars_ATPase"/>
</dbReference>
<dbReference type="InterPro" id="IPR027417">
    <property type="entry name" value="P-loop_NTPase"/>
</dbReference>
<dbReference type="EC" id="7.3.2.7" evidence="3 4"/>
<dbReference type="PIRSF" id="PIRSF001327">
    <property type="entry name" value="Arsenical_pump-driving_ATPase"/>
    <property type="match status" value="1"/>
</dbReference>
<organism evidence="6 7">
    <name type="scientific">Yersinia hibernica</name>
    <dbReference type="NCBI Taxonomy" id="2339259"/>
    <lineage>
        <taxon>Bacteria</taxon>
        <taxon>Pseudomonadati</taxon>
        <taxon>Pseudomonadota</taxon>
        <taxon>Gammaproteobacteria</taxon>
        <taxon>Enterobacterales</taxon>
        <taxon>Yersiniaceae</taxon>
        <taxon>Yersinia</taxon>
    </lineage>
</organism>
<dbReference type="PANTHER" id="PTHR10803">
    <property type="entry name" value="ARSENICAL PUMP-DRIVING ATPASE ARSENITE-TRANSLOCATING ATPASE"/>
    <property type="match status" value="1"/>
</dbReference>
<dbReference type="NCBIfam" id="TIGR00345">
    <property type="entry name" value="GET3_arsA_TRC40"/>
    <property type="match status" value="1"/>
</dbReference>
<comment type="similarity">
    <text evidence="1 4">Belongs to the arsA ATPase family.</text>
</comment>
<keyword evidence="4" id="KW-0067">ATP-binding</keyword>
<sequence length="583" mass="63026">MKFLQNIPPYLFFTGKGGVGKTSISCATAIRLAEQGKRVLLVSTDPASNVGQVFSQTIGNTIQPIASVPGLSALEIDPQAAAQQYRARIVDPIKGVLPDDVVSSINEQLSGACTTEIAAFDEFTGLLTDASLLTRFDHIIFDTAPTGHTIRLLQLPGAWSSFIDSNPEGASCLGPMAGLEKQREQYAHAVEALSDPKRTRLVLVARLQKSTLQEVARTHLELAAIGLKNQYLVINGVLPKTEAANDTLAAAIWDREQEALANLPSELSGLPTDTLFLQPVNMVGVSALSGLLSTQPVAASSPEEYVQQRPDIPSLSALVDDIARNEHGLIMLMGKGGVGKTTMAAAIAVRLAEMGFDVHLTTSDPAAHLSTTLNGSLNNLQVSRIDPQEETERYRQHVLETKGKELDEAGKLLLEEDLRSPCTEEIAVFQAFSRVIREAGKRFVVMDTAPTGHTLLLLDATGAYHREIAKKMGDKGDFTTPMMQLQDPERTKVLLVTLPETTPVLEAANLQADLERAGIHPWGWIINNSLSIANTRSPLLRLRAQQERPQIESVKLRHASRVALVPVLASEPTGIDKLKQLAG</sequence>
<keyword evidence="4" id="KW-0059">Arsenical resistance</keyword>
<evidence type="ECO:0000313" key="6">
    <source>
        <dbReference type="EMBL" id="QAX81363.1"/>
    </source>
</evidence>
<keyword evidence="4" id="KW-0547">Nucleotide-binding</keyword>
<evidence type="ECO:0000256" key="3">
    <source>
        <dbReference type="NCBIfam" id="TIGR04291"/>
    </source>
</evidence>
<keyword evidence="7" id="KW-1185">Reference proteome</keyword>
<keyword evidence="4" id="KW-1278">Translocase</keyword>
<dbReference type="Gene3D" id="3.40.50.300">
    <property type="entry name" value="P-loop containing nucleotide triphosphate hydrolases"/>
    <property type="match status" value="2"/>
</dbReference>
<dbReference type="PANTHER" id="PTHR10803:SF3">
    <property type="entry name" value="ATPASE GET3"/>
    <property type="match status" value="1"/>
</dbReference>
<keyword evidence="6" id="KW-0614">Plasmid</keyword>
<reference evidence="7" key="1">
    <citation type="submission" date="2018-09" db="EMBL/GenBank/DDBJ databases">
        <title>Yersinia hibernicus sp. nov.</title>
        <authorList>
            <person name="Nguyen S.V."/>
            <person name="Mundanda D.M."/>
            <person name="Anes J."/>
            <person name="Fanning S."/>
        </authorList>
    </citation>
    <scope>NUCLEOTIDE SEQUENCE [LARGE SCALE GENOMIC DNA]</scope>
    <source>
        <strain evidence="7">CFS1934</strain>
        <plasmid evidence="7">pcfs1934</plasmid>
    </source>
</reference>
<evidence type="ECO:0000256" key="1">
    <source>
        <dbReference type="ARBA" id="ARBA00011040"/>
    </source>
</evidence>
<comment type="catalytic activity">
    <reaction evidence="2 4">
        <text>arsenite(in) + ATP + H2O = arsenite(out) + ADP + phosphate + H(+)</text>
        <dbReference type="Rhea" id="RHEA:11348"/>
        <dbReference type="ChEBI" id="CHEBI:15377"/>
        <dbReference type="ChEBI" id="CHEBI:15378"/>
        <dbReference type="ChEBI" id="CHEBI:29242"/>
        <dbReference type="ChEBI" id="CHEBI:30616"/>
        <dbReference type="ChEBI" id="CHEBI:43474"/>
        <dbReference type="ChEBI" id="CHEBI:456216"/>
        <dbReference type="EC" id="7.3.2.7"/>
    </reaction>
</comment>
<name>A0ABX5R7R4_9GAMM</name>
<dbReference type="SUPFAM" id="SSF52540">
    <property type="entry name" value="P-loop containing nucleoside triphosphate hydrolases"/>
    <property type="match status" value="2"/>
</dbReference>
<dbReference type="InterPro" id="IPR025723">
    <property type="entry name" value="ArsA/GET3_ATPase-like"/>
</dbReference>
<protein>
    <recommendedName>
        <fullName evidence="3 4">Arsenical pump-driving ATPase</fullName>
        <ecNumber evidence="3 4">7.3.2.7</ecNumber>
    </recommendedName>
</protein>
<dbReference type="InterPro" id="IPR003593">
    <property type="entry name" value="AAA+_ATPase"/>
</dbReference>
<geneLocation type="plasmid" evidence="7">
    <name>pcfs1934</name>
</geneLocation>
<evidence type="ECO:0000256" key="4">
    <source>
        <dbReference type="PIRNR" id="PIRNR001327"/>
    </source>
</evidence>
<evidence type="ECO:0000259" key="5">
    <source>
        <dbReference type="SMART" id="SM00382"/>
    </source>
</evidence>
<dbReference type="SMART" id="SM00382">
    <property type="entry name" value="AAA"/>
    <property type="match status" value="2"/>
</dbReference>
<dbReference type="CDD" id="cd02035">
    <property type="entry name" value="ArsA"/>
    <property type="match status" value="2"/>
</dbReference>
<dbReference type="InterPro" id="IPR016300">
    <property type="entry name" value="ATPase_ArsA/GET3"/>
</dbReference>
<dbReference type="RefSeq" id="WP_129199606.1">
    <property type="nucleotide sequence ID" value="NZ_CABHXI010000052.1"/>
</dbReference>
<comment type="function">
    <text evidence="4">Anion-transporting ATPase.</text>
</comment>
<feature type="domain" description="AAA+ ATPase" evidence="5">
    <location>
        <begin position="7"/>
        <end position="226"/>
    </location>
</feature>
<dbReference type="Proteomes" id="UP000288804">
    <property type="component" value="Plasmid pCFS1934"/>
</dbReference>
<accession>A0ABX5R7R4</accession>
<dbReference type="EMBL" id="CP032488">
    <property type="protein sequence ID" value="QAX81363.1"/>
    <property type="molecule type" value="Genomic_DNA"/>
</dbReference>
<proteinExistence type="inferred from homology"/>